<evidence type="ECO:0000313" key="11">
    <source>
        <dbReference type="Proteomes" id="UP000002574"/>
    </source>
</evidence>
<dbReference type="GO" id="GO:0008137">
    <property type="term" value="F:NADH dehydrogenase (ubiquinone) activity"/>
    <property type="evidence" value="ECO:0007669"/>
    <property type="project" value="InterPro"/>
</dbReference>
<keyword evidence="10" id="KW-0456">Lyase</keyword>
<accession>D3DIF5</accession>
<dbReference type="InterPro" id="IPR001750">
    <property type="entry name" value="ND/Mrp_TM"/>
</dbReference>
<feature type="transmembrane region" description="Helical" evidence="8">
    <location>
        <begin position="51"/>
        <end position="71"/>
    </location>
</feature>
<evidence type="ECO:0000256" key="1">
    <source>
        <dbReference type="ARBA" id="ARBA00004651"/>
    </source>
</evidence>
<dbReference type="RefSeq" id="WP_012963787.1">
    <property type="nucleotide sequence ID" value="NC_013799.1"/>
</dbReference>
<dbReference type="eggNOG" id="COG0651">
    <property type="taxonomic scope" value="Bacteria"/>
</dbReference>
<proteinExistence type="predicted"/>
<dbReference type="EMBL" id="AP011112">
    <property type="protein sequence ID" value="BAI69607.1"/>
    <property type="molecule type" value="Genomic_DNA"/>
</dbReference>
<dbReference type="InterPro" id="IPR052175">
    <property type="entry name" value="ComplexI-like_HydComp"/>
</dbReference>
<dbReference type="AlphaFoldDB" id="D3DIF5"/>
<dbReference type="PANTHER" id="PTHR42682:SF3">
    <property type="entry name" value="FORMATE HYDROGENLYASE SUBUNIT 3-RELATED"/>
    <property type="match status" value="1"/>
</dbReference>
<keyword evidence="3 7" id="KW-0812">Transmembrane</keyword>
<feature type="transmembrane region" description="Helical" evidence="8">
    <location>
        <begin position="233"/>
        <end position="258"/>
    </location>
</feature>
<keyword evidence="4 8" id="KW-1133">Transmembrane helix</keyword>
<dbReference type="GO" id="GO:0016491">
    <property type="term" value="F:oxidoreductase activity"/>
    <property type="evidence" value="ECO:0007669"/>
    <property type="project" value="UniProtKB-KW"/>
</dbReference>
<dbReference type="PANTHER" id="PTHR42682">
    <property type="entry name" value="HYDROGENASE-4 COMPONENT F"/>
    <property type="match status" value="1"/>
</dbReference>
<dbReference type="GO" id="GO:0016829">
    <property type="term" value="F:lyase activity"/>
    <property type="evidence" value="ECO:0007669"/>
    <property type="project" value="UniProtKB-KW"/>
</dbReference>
<evidence type="ECO:0000256" key="3">
    <source>
        <dbReference type="ARBA" id="ARBA00022692"/>
    </source>
</evidence>
<dbReference type="Pfam" id="PF00361">
    <property type="entry name" value="Proton_antipo_M"/>
    <property type="match status" value="1"/>
</dbReference>
<feature type="transmembrane region" description="Helical" evidence="8">
    <location>
        <begin position="435"/>
        <end position="454"/>
    </location>
</feature>
<dbReference type="KEGG" id="hte:Hydth_1145"/>
<feature type="transmembrane region" description="Helical" evidence="8">
    <location>
        <begin position="474"/>
        <end position="492"/>
    </location>
</feature>
<evidence type="ECO:0000259" key="9">
    <source>
        <dbReference type="Pfam" id="PF00361"/>
    </source>
</evidence>
<reference evidence="10 11" key="1">
    <citation type="journal article" date="2010" name="J. Bacteriol.">
        <title>Complete genome sequence of the thermophilic, obligately chemolithoautotrophic hydrogen-oxidizing bacterium Hydrogenobacter thermophilus TK-6.</title>
        <authorList>
            <person name="Arai H."/>
            <person name="Kanbe H."/>
            <person name="Ishii M."/>
            <person name="Igarashi Y."/>
        </authorList>
    </citation>
    <scope>NUCLEOTIDE SEQUENCE [LARGE SCALE GENOMIC DNA]</scope>
    <source>
        <strain evidence="11">DSM 6534 / IAM 12695 / TK-6 [Tokyo]</strain>
    </source>
</reference>
<keyword evidence="6 8" id="KW-0472">Membrane</keyword>
<gene>
    <name evidence="10" type="primary">hyfB</name>
    <name evidence="10" type="ordered locus">HTH_1153</name>
</gene>
<feature type="domain" description="NADH:quinone oxidoreductase/Mrp antiporter transmembrane" evidence="9">
    <location>
        <begin position="100"/>
        <end position="381"/>
    </location>
</feature>
<evidence type="ECO:0000256" key="2">
    <source>
        <dbReference type="ARBA" id="ARBA00022475"/>
    </source>
</evidence>
<feature type="transmembrane region" description="Helical" evidence="8">
    <location>
        <begin position="83"/>
        <end position="100"/>
    </location>
</feature>
<dbReference type="GO" id="GO:0005886">
    <property type="term" value="C:plasma membrane"/>
    <property type="evidence" value="ECO:0007669"/>
    <property type="project" value="UniProtKB-SubCell"/>
</dbReference>
<organism evidence="10 11">
    <name type="scientific">Hydrogenobacter thermophilus (strain DSM 6534 / IAM 12695 / TK-6)</name>
    <dbReference type="NCBI Taxonomy" id="608538"/>
    <lineage>
        <taxon>Bacteria</taxon>
        <taxon>Pseudomonadati</taxon>
        <taxon>Aquificota</taxon>
        <taxon>Aquificia</taxon>
        <taxon>Aquificales</taxon>
        <taxon>Aquificaceae</taxon>
        <taxon>Hydrogenobacter</taxon>
    </lineage>
</organism>
<evidence type="ECO:0000256" key="7">
    <source>
        <dbReference type="RuleBase" id="RU000320"/>
    </source>
</evidence>
<evidence type="ECO:0000256" key="6">
    <source>
        <dbReference type="ARBA" id="ARBA00023136"/>
    </source>
</evidence>
<dbReference type="KEGG" id="hth:HTH_1153"/>
<feature type="transmembrane region" description="Helical" evidence="8">
    <location>
        <begin position="106"/>
        <end position="122"/>
    </location>
</feature>
<dbReference type="PRINTS" id="PR01437">
    <property type="entry name" value="NUOXDRDTASE4"/>
</dbReference>
<feature type="transmembrane region" description="Helical" evidence="8">
    <location>
        <begin position="175"/>
        <end position="195"/>
    </location>
</feature>
<evidence type="ECO:0000256" key="5">
    <source>
        <dbReference type="ARBA" id="ARBA00023002"/>
    </source>
</evidence>
<evidence type="ECO:0000256" key="4">
    <source>
        <dbReference type="ARBA" id="ARBA00022989"/>
    </source>
</evidence>
<keyword evidence="2" id="KW-1003">Cell membrane</keyword>
<feature type="transmembrane region" description="Helical" evidence="8">
    <location>
        <begin position="593"/>
        <end position="615"/>
    </location>
</feature>
<comment type="subcellular location">
    <subcellularLocation>
        <location evidence="1">Cell membrane</location>
        <topology evidence="1">Multi-pass membrane protein</topology>
    </subcellularLocation>
    <subcellularLocation>
        <location evidence="7">Membrane</location>
        <topology evidence="7">Multi-pass membrane protein</topology>
    </subcellularLocation>
</comment>
<feature type="transmembrane region" description="Helical" evidence="8">
    <location>
        <begin position="387"/>
        <end position="414"/>
    </location>
</feature>
<keyword evidence="11" id="KW-1185">Reference proteome</keyword>
<protein>
    <submittedName>
        <fullName evidence="10">Hydrogenase 4 membrane subunit/NADH dehydrogenase/formate hydrogenlyase subunit 3</fullName>
    </submittedName>
</protein>
<dbReference type="Proteomes" id="UP000002574">
    <property type="component" value="Chromosome"/>
</dbReference>
<dbReference type="OrthoDB" id="9807568at2"/>
<evidence type="ECO:0000313" key="10">
    <source>
        <dbReference type="EMBL" id="BAI69607.1"/>
    </source>
</evidence>
<feature type="transmembrane region" description="Helical" evidence="8">
    <location>
        <begin position="134"/>
        <end position="155"/>
    </location>
</feature>
<dbReference type="InterPro" id="IPR003918">
    <property type="entry name" value="NADH_UbQ_OxRdtase"/>
</dbReference>
<sequence length="617" mass="70301">MEESLPKKILSVLIYSPLFTSLLMLLFILTLPNYFTVPLGFLSFSFRLESIPLYFSCILLFVSFYISLYTLSYGKAFQDKPHFFLFLSVFMLSMFFTIFSNDVISFLFFWELMSLSSFLLVISEEKEEVLKAGFLYLFMTHLGTAFIILAFFLLYAKTASFSFDSFKGMADALTLFLALTGFFVKAGIVPFHVWLPHAHPIAPSNVSALMSGVMLNVAIYGMFKFLFDFSSQQYAFISFLLIFLGSLSLFYGALYAFIDKDIKRFLAYSSIENVGAITIGMGVAYFALQKQLQPIYSLAVSFVLLHLLNHSLLKSSLFMGAGIVVKMTHEYSMNKLGGLYKVSPGLFLLILVASLYMSALPPSNMFLSELLLYKALFSALQVKGDMMSHAFVLLIAVLALSGVFIGATFVKFLGLVFLGKSRGTKATDKPNPLELLSISIPVVFSILVGTYPYFLSRLYPYNYPLYLKDLSYTPLSFSLILFLTLLIAFYFLRTKNIRVYETWMCGLDEENPSAQATVMSQTYSIRRLFSMFYSSLSEVSFDEDVKKYFRRSVLYKEELKDVFEDRVYKPLVYSVIEASNYVRKFLQTGNINLYISYIFLTLALCFLFYILFIGVRP</sequence>
<dbReference type="PATRIC" id="fig|608538.5.peg.1170"/>
<feature type="transmembrane region" description="Helical" evidence="8">
    <location>
        <begin position="12"/>
        <end position="31"/>
    </location>
</feature>
<feature type="transmembrane region" description="Helical" evidence="8">
    <location>
        <begin position="265"/>
        <end position="288"/>
    </location>
</feature>
<feature type="transmembrane region" description="Helical" evidence="8">
    <location>
        <begin position="346"/>
        <end position="367"/>
    </location>
</feature>
<evidence type="ECO:0000256" key="8">
    <source>
        <dbReference type="SAM" id="Phobius"/>
    </source>
</evidence>
<feature type="transmembrane region" description="Helical" evidence="8">
    <location>
        <begin position="294"/>
        <end position="325"/>
    </location>
</feature>
<name>D3DIF5_HYDTT</name>
<keyword evidence="5" id="KW-0560">Oxidoreductase</keyword>
<dbReference type="STRING" id="608538.HTH_1153"/>
<dbReference type="GO" id="GO:0042773">
    <property type="term" value="P:ATP synthesis coupled electron transport"/>
    <property type="evidence" value="ECO:0007669"/>
    <property type="project" value="InterPro"/>
</dbReference>
<feature type="transmembrane region" description="Helical" evidence="8">
    <location>
        <begin position="207"/>
        <end position="227"/>
    </location>
</feature>